<dbReference type="SUPFAM" id="SSF51338">
    <property type="entry name" value="Composite domain of metallo-dependent hydrolases"/>
    <property type="match status" value="1"/>
</dbReference>
<dbReference type="Pfam" id="PF07969">
    <property type="entry name" value="Amidohydro_3"/>
    <property type="match status" value="1"/>
</dbReference>
<reference evidence="2 3" key="1">
    <citation type="submission" date="2016-10" db="EMBL/GenBank/DDBJ databases">
        <title>Genome sequence of Streptomyces gilvigriseus MUSC 26.</title>
        <authorList>
            <person name="Lee L.-H."/>
            <person name="Ser H.-L."/>
        </authorList>
    </citation>
    <scope>NUCLEOTIDE SEQUENCE [LARGE SCALE GENOMIC DNA]</scope>
    <source>
        <strain evidence="2 3">MUSC 26</strain>
    </source>
</reference>
<dbReference type="CDD" id="cd01300">
    <property type="entry name" value="YtcJ_like"/>
    <property type="match status" value="1"/>
</dbReference>
<protein>
    <submittedName>
        <fullName evidence="2">Amidohydrolase</fullName>
    </submittedName>
</protein>
<dbReference type="InterPro" id="IPR033932">
    <property type="entry name" value="YtcJ-like"/>
</dbReference>
<keyword evidence="2" id="KW-0378">Hydrolase</keyword>
<dbReference type="AlphaFoldDB" id="A0A1J7BS59"/>
<dbReference type="InterPro" id="IPR013108">
    <property type="entry name" value="Amidohydro_3"/>
</dbReference>
<evidence type="ECO:0000313" key="3">
    <source>
        <dbReference type="Proteomes" id="UP000243342"/>
    </source>
</evidence>
<dbReference type="OrthoDB" id="3173428at2"/>
<gene>
    <name evidence="2" type="ORF">BIV57_17140</name>
</gene>
<dbReference type="PANTHER" id="PTHR22642:SF2">
    <property type="entry name" value="PROTEIN LONG AFTER FAR-RED 3"/>
    <property type="match status" value="1"/>
</dbReference>
<dbReference type="Proteomes" id="UP000243342">
    <property type="component" value="Unassembled WGS sequence"/>
</dbReference>
<dbReference type="EMBL" id="MLCF01000103">
    <property type="protein sequence ID" value="OIV36297.1"/>
    <property type="molecule type" value="Genomic_DNA"/>
</dbReference>
<dbReference type="SUPFAM" id="SSF51556">
    <property type="entry name" value="Metallo-dependent hydrolases"/>
    <property type="match status" value="1"/>
</dbReference>
<dbReference type="STRING" id="1428644.BIV57_17140"/>
<dbReference type="RefSeq" id="WP_071657764.1">
    <property type="nucleotide sequence ID" value="NZ_MLCF01000103.1"/>
</dbReference>
<evidence type="ECO:0000313" key="2">
    <source>
        <dbReference type="EMBL" id="OIV36297.1"/>
    </source>
</evidence>
<dbReference type="GO" id="GO:0016810">
    <property type="term" value="F:hydrolase activity, acting on carbon-nitrogen (but not peptide) bonds"/>
    <property type="evidence" value="ECO:0007669"/>
    <property type="project" value="InterPro"/>
</dbReference>
<organism evidence="2 3">
    <name type="scientific">Mangrovactinospora gilvigrisea</name>
    <dbReference type="NCBI Taxonomy" id="1428644"/>
    <lineage>
        <taxon>Bacteria</taxon>
        <taxon>Bacillati</taxon>
        <taxon>Actinomycetota</taxon>
        <taxon>Actinomycetes</taxon>
        <taxon>Kitasatosporales</taxon>
        <taxon>Streptomycetaceae</taxon>
        <taxon>Mangrovactinospora</taxon>
    </lineage>
</organism>
<sequence>MPEALAELAFVNGRVFTADAARSHADAAAVRGGRIAAVGAAAVRPLLGPRTRIVDLGGRLLLPGFVDAHVHPVLGGLERARLDLTPAADAADCLRRIAAHAAAHPELPWILGGGWSMNHFDAGLPTAAALDAAVPDRPAFLLNRDHHDGWANTRALDAAGIRHDTPDPAGGRIARDPLGVLHEDATLLVADRAPGPTAAELLEALLDGQRYLHSVGVTGWHDAIVGPYLGYPDLLPVYLDAARGGLLTGRAGGALWWDRTRGTEQIAELTERRAAAEEAARASGGRLRIRTVKIMQDGTCESRTAAMLAPYSGTADLGHSHLAADALADAVTALDAAGFQLHVHAIGDRGVREALDAFAAARAANGPSPHRHHIAHVQVVHPDDVPRFRELDVAANIQALWAAEDGPMRALVRPLLGPERAAQQYPFEALRAGGAVLGAGSDWPVTTADPMQAVHVAVNRTPPGEPEAPPMLPGQRLALGDALAAYTIGSTWLAHAEAETGSVEPGKAADLVMLDRDPFAAPPEEIHRARAVAAWVDGRPVSPG</sequence>
<dbReference type="InterPro" id="IPR011059">
    <property type="entry name" value="Metal-dep_hydrolase_composite"/>
</dbReference>
<feature type="domain" description="Amidohydrolase 3" evidence="1">
    <location>
        <begin position="52"/>
        <end position="541"/>
    </location>
</feature>
<keyword evidence="3" id="KW-1185">Reference proteome</keyword>
<evidence type="ECO:0000259" key="1">
    <source>
        <dbReference type="Pfam" id="PF07969"/>
    </source>
</evidence>
<dbReference type="Gene3D" id="3.10.310.70">
    <property type="match status" value="1"/>
</dbReference>
<dbReference type="Gene3D" id="2.30.40.10">
    <property type="entry name" value="Urease, subunit C, domain 1"/>
    <property type="match status" value="1"/>
</dbReference>
<dbReference type="PANTHER" id="PTHR22642">
    <property type="entry name" value="IMIDAZOLONEPROPIONASE"/>
    <property type="match status" value="1"/>
</dbReference>
<comment type="caution">
    <text evidence="2">The sequence shown here is derived from an EMBL/GenBank/DDBJ whole genome shotgun (WGS) entry which is preliminary data.</text>
</comment>
<dbReference type="InterPro" id="IPR032466">
    <property type="entry name" value="Metal_Hydrolase"/>
</dbReference>
<accession>A0A1J7BS59</accession>
<name>A0A1J7BS59_9ACTN</name>
<proteinExistence type="predicted"/>
<dbReference type="Gene3D" id="3.20.20.140">
    <property type="entry name" value="Metal-dependent hydrolases"/>
    <property type="match status" value="1"/>
</dbReference>